<dbReference type="RefSeq" id="WP_141689216.1">
    <property type="nucleotide sequence ID" value="NZ_CP080624.1"/>
</dbReference>
<dbReference type="Proteomes" id="UP000253250">
    <property type="component" value="Unassembled WGS sequence"/>
</dbReference>
<dbReference type="EMBL" id="PSYR01000001">
    <property type="protein sequence ID" value="RCN59445.1"/>
    <property type="molecule type" value="Genomic_DNA"/>
</dbReference>
<evidence type="ECO:0000313" key="2">
    <source>
        <dbReference type="EMBL" id="RCN59445.1"/>
    </source>
</evidence>
<dbReference type="OrthoDB" id="9255830at2"/>
<reference evidence="2 3" key="1">
    <citation type="submission" date="2018-02" db="EMBL/GenBank/DDBJ databases">
        <title>Insights into the biology of acidophilic members of the Acidiferrobacteraceae family derived from comparative genomic analyses.</title>
        <authorList>
            <person name="Issotta F."/>
            <person name="Thyssen C."/>
            <person name="Mena C."/>
            <person name="Moya A."/>
            <person name="Bellenberg S."/>
            <person name="Sproer C."/>
            <person name="Covarrubias P.C."/>
            <person name="Sand W."/>
            <person name="Quatrini R."/>
            <person name="Vera M."/>
        </authorList>
    </citation>
    <scope>NUCLEOTIDE SEQUENCE [LARGE SCALE GENOMIC DNA]</scope>
    <source>
        <strain evidence="2">M-1</strain>
        <strain evidence="3">m-1</strain>
    </source>
</reference>
<dbReference type="AlphaFoldDB" id="A0A368HN43"/>
<evidence type="ECO:0000313" key="3">
    <source>
        <dbReference type="Proteomes" id="UP000253250"/>
    </source>
</evidence>
<name>A0A368HN43_9GAMM</name>
<accession>A0A368HN43</accession>
<organism evidence="2 3">
    <name type="scientific">Acidiferrobacter thiooxydans</name>
    <dbReference type="NCBI Taxonomy" id="163359"/>
    <lineage>
        <taxon>Bacteria</taxon>
        <taxon>Pseudomonadati</taxon>
        <taxon>Pseudomonadota</taxon>
        <taxon>Gammaproteobacteria</taxon>
        <taxon>Acidiferrobacterales</taxon>
        <taxon>Acidiferrobacteraceae</taxon>
        <taxon>Acidiferrobacter</taxon>
    </lineage>
</organism>
<proteinExistence type="predicted"/>
<dbReference type="EMBL" id="PSYR01000002">
    <property type="protein sequence ID" value="RCN55708.1"/>
    <property type="molecule type" value="Genomic_DNA"/>
</dbReference>
<keyword evidence="3" id="KW-1185">Reference proteome</keyword>
<comment type="caution">
    <text evidence="2">The sequence shown here is derived from an EMBL/GenBank/DDBJ whole genome shotgun (WGS) entry which is preliminary data.</text>
</comment>
<evidence type="ECO:0008006" key="4">
    <source>
        <dbReference type="Google" id="ProtNLM"/>
    </source>
</evidence>
<evidence type="ECO:0000313" key="1">
    <source>
        <dbReference type="EMBL" id="RCN55708.1"/>
    </source>
</evidence>
<sequence length="118" mass="11998">MAASPQKIHAIIHEAALASAAAAVSFAQVPGADEAVILPIQAAMVMAIAREHGASVTEGVVAKFLLPYASLTVGRVVVEWVVGWLPGAGNAVNAATAAALTETIGWAADKYFGSFVRA</sequence>
<protein>
    <recommendedName>
        <fullName evidence="4">DUF697 domain-containing protein</fullName>
    </recommendedName>
</protein>
<gene>
    <name evidence="2" type="ORF">C4900_07085</name>
    <name evidence="1" type="ORF">C4900_07190</name>
</gene>